<dbReference type="OrthoDB" id="5422828at2"/>
<evidence type="ECO:0000313" key="2">
    <source>
        <dbReference type="Proteomes" id="UP000297065"/>
    </source>
</evidence>
<name>A0A4P7UH87_DESDE</name>
<dbReference type="EMBL" id="CP036295">
    <property type="protein sequence ID" value="QCC85575.1"/>
    <property type="molecule type" value="Genomic_DNA"/>
</dbReference>
<proteinExistence type="predicted"/>
<sequence length="63" mass="6905">MTTIMPQGELVRKAAAYLAEQRALNPCKSLATLLDEAGMRFNLTPLDAAALERLFRAEQAQAN</sequence>
<evidence type="ECO:0000313" key="1">
    <source>
        <dbReference type="EMBL" id="QCC85575.1"/>
    </source>
</evidence>
<organism evidence="1 2">
    <name type="scientific">Desulfovibrio desulfuricans</name>
    <dbReference type="NCBI Taxonomy" id="876"/>
    <lineage>
        <taxon>Bacteria</taxon>
        <taxon>Pseudomonadati</taxon>
        <taxon>Thermodesulfobacteriota</taxon>
        <taxon>Desulfovibrionia</taxon>
        <taxon>Desulfovibrionales</taxon>
        <taxon>Desulfovibrionaceae</taxon>
        <taxon>Desulfovibrio</taxon>
    </lineage>
</organism>
<reference evidence="1 2" key="1">
    <citation type="submission" date="2019-02" db="EMBL/GenBank/DDBJ databases">
        <title>Complete Genome Sequence of Desulfovibrio desulfuricans IC1, a Sulfonate Utilizing Anaerobe.</title>
        <authorList>
            <person name="Day L.A."/>
            <person name="De Leon K.B."/>
            <person name="Wall J.D."/>
        </authorList>
    </citation>
    <scope>NUCLEOTIDE SEQUENCE [LARGE SCALE GENOMIC DNA]</scope>
    <source>
        <strain evidence="1 2">IC1</strain>
    </source>
</reference>
<dbReference type="RefSeq" id="WP_136399730.1">
    <property type="nucleotide sequence ID" value="NZ_CP036295.1"/>
</dbReference>
<gene>
    <name evidence="1" type="ORF">DDIC_06725</name>
</gene>
<protein>
    <submittedName>
        <fullName evidence="1">Uncharacterized protein</fullName>
    </submittedName>
</protein>
<accession>A0A4P7UH87</accession>
<dbReference type="Proteomes" id="UP000297065">
    <property type="component" value="Chromosome"/>
</dbReference>
<dbReference type="AlphaFoldDB" id="A0A4P7UH87"/>